<evidence type="ECO:0000256" key="3">
    <source>
        <dbReference type="ARBA" id="ARBA00022603"/>
    </source>
</evidence>
<evidence type="ECO:0000259" key="9">
    <source>
        <dbReference type="Pfam" id="PF01555"/>
    </source>
</evidence>
<dbReference type="Gene3D" id="3.40.50.150">
    <property type="entry name" value="Vaccinia Virus protein VP39"/>
    <property type="match status" value="2"/>
</dbReference>
<evidence type="ECO:0000256" key="5">
    <source>
        <dbReference type="ARBA" id="ARBA00022691"/>
    </source>
</evidence>
<gene>
    <name evidence="10" type="ORF">M595_3903</name>
</gene>
<dbReference type="RefSeq" id="WP_023067586.1">
    <property type="nucleotide sequence ID" value="NZ_AUZM01000041.1"/>
</dbReference>
<name>U7QGD5_9CYAN</name>
<dbReference type="SUPFAM" id="SSF53335">
    <property type="entry name" value="S-adenosyl-L-methionine-dependent methyltransferases"/>
    <property type="match status" value="2"/>
</dbReference>
<feature type="domain" description="DNA methylase N-4/N-6" evidence="9">
    <location>
        <begin position="16"/>
        <end position="78"/>
    </location>
</feature>
<keyword evidence="11" id="KW-1185">Reference proteome</keyword>
<keyword evidence="6" id="KW-0680">Restriction system</keyword>
<evidence type="ECO:0000313" key="10">
    <source>
        <dbReference type="EMBL" id="ERT06145.1"/>
    </source>
</evidence>
<proteinExistence type="inferred from homology"/>
<dbReference type="GO" id="GO:0015667">
    <property type="term" value="F:site-specific DNA-methyltransferase (cytosine-N4-specific) activity"/>
    <property type="evidence" value="ECO:0007669"/>
    <property type="project" value="UniProtKB-EC"/>
</dbReference>
<dbReference type="InterPro" id="IPR017985">
    <property type="entry name" value="MeTrfase_CN4_CS"/>
</dbReference>
<keyword evidence="5" id="KW-0949">S-adenosyl-L-methionine</keyword>
<dbReference type="EC" id="2.1.1.113" evidence="2"/>
<dbReference type="InterPro" id="IPR002941">
    <property type="entry name" value="DNA_methylase_N4/N6"/>
</dbReference>
<comment type="catalytic activity">
    <reaction evidence="8">
        <text>a 2'-deoxycytidine in DNA + S-adenosyl-L-methionine = an N(4)-methyl-2'-deoxycytidine in DNA + S-adenosyl-L-homocysteine + H(+)</text>
        <dbReference type="Rhea" id="RHEA:16857"/>
        <dbReference type="Rhea" id="RHEA-COMP:11369"/>
        <dbReference type="Rhea" id="RHEA-COMP:13674"/>
        <dbReference type="ChEBI" id="CHEBI:15378"/>
        <dbReference type="ChEBI" id="CHEBI:57856"/>
        <dbReference type="ChEBI" id="CHEBI:59789"/>
        <dbReference type="ChEBI" id="CHEBI:85452"/>
        <dbReference type="ChEBI" id="CHEBI:137933"/>
        <dbReference type="EC" id="2.1.1.113"/>
    </reaction>
</comment>
<evidence type="ECO:0000256" key="2">
    <source>
        <dbReference type="ARBA" id="ARBA00012185"/>
    </source>
</evidence>
<dbReference type="GO" id="GO:0003677">
    <property type="term" value="F:DNA binding"/>
    <property type="evidence" value="ECO:0007669"/>
    <property type="project" value="UniProtKB-KW"/>
</dbReference>
<dbReference type="Proteomes" id="UP000017127">
    <property type="component" value="Unassembled WGS sequence"/>
</dbReference>
<evidence type="ECO:0000313" key="11">
    <source>
        <dbReference type="Proteomes" id="UP000017127"/>
    </source>
</evidence>
<dbReference type="GO" id="GO:0008170">
    <property type="term" value="F:N-methyltransferase activity"/>
    <property type="evidence" value="ECO:0007669"/>
    <property type="project" value="InterPro"/>
</dbReference>
<dbReference type="GO" id="GO:0009307">
    <property type="term" value="P:DNA restriction-modification system"/>
    <property type="evidence" value="ECO:0007669"/>
    <property type="project" value="UniProtKB-KW"/>
</dbReference>
<sequence>MQQFDRPIPQAHLNIVEKTRSNRLAWRGQFSPQLIEAILTAYCPPNSVILDPFAGSGTVLLEAGNLRLEAYGFDINPAAFILGRTYELINNPKRKETVKKVREKIDTEFPFILFSPGSPVENLAEKLRKIRIKLDPEAIKLFDALVILLDVANNTITNEFVQAKFGELVNAIDKFPDSEKNIKVGLSDARSLPLPDKTIDFVVTSPPYINVFNYHQNYRKSAEILGWDILKIAKSEIGSNRANRGNRFYTVVQYCLDMADTLRELSRVTKDGARVVFVIGYESTVLGVPFFNADIIDKIAIKTGLFNPVLRQKREFKNKFGKRIRENIINFCKLKDRCHQETTERVARKVALDVLRNGLFHVSPKNLGNLEDAVDKVQEINRTLILDNLSDIYQPDTLF</sequence>
<protein>
    <recommendedName>
        <fullName evidence="2">site-specific DNA-methyltransferase (cytosine-N(4)-specific)</fullName>
        <ecNumber evidence="2">2.1.1.113</ecNumber>
    </recommendedName>
</protein>
<dbReference type="GO" id="GO:0032259">
    <property type="term" value="P:methylation"/>
    <property type="evidence" value="ECO:0007669"/>
    <property type="project" value="UniProtKB-KW"/>
</dbReference>
<evidence type="ECO:0000256" key="1">
    <source>
        <dbReference type="ARBA" id="ARBA00010203"/>
    </source>
</evidence>
<dbReference type="OrthoDB" id="9800801at2"/>
<keyword evidence="3 10" id="KW-0489">Methyltransferase</keyword>
<dbReference type="Pfam" id="PF01555">
    <property type="entry name" value="N6_N4_Mtase"/>
    <property type="match status" value="1"/>
</dbReference>
<evidence type="ECO:0000256" key="8">
    <source>
        <dbReference type="ARBA" id="ARBA00049120"/>
    </source>
</evidence>
<dbReference type="InterPro" id="IPR029063">
    <property type="entry name" value="SAM-dependent_MTases_sf"/>
</dbReference>
<dbReference type="AlphaFoldDB" id="U7QGD5"/>
<evidence type="ECO:0000256" key="4">
    <source>
        <dbReference type="ARBA" id="ARBA00022679"/>
    </source>
</evidence>
<dbReference type="PATRIC" id="fig|1348334.3.peg.3776"/>
<dbReference type="PROSITE" id="PS00093">
    <property type="entry name" value="N4_MTASE"/>
    <property type="match status" value="1"/>
</dbReference>
<comment type="caution">
    <text evidence="10">The sequence shown here is derived from an EMBL/GenBank/DDBJ whole genome shotgun (WGS) entry which is preliminary data.</text>
</comment>
<keyword evidence="4 10" id="KW-0808">Transferase</keyword>
<comment type="similarity">
    <text evidence="1">Belongs to the N(4)/N(6)-methyltransferase family. N(4) subfamily.</text>
</comment>
<evidence type="ECO:0000256" key="7">
    <source>
        <dbReference type="ARBA" id="ARBA00023125"/>
    </source>
</evidence>
<evidence type="ECO:0000256" key="6">
    <source>
        <dbReference type="ARBA" id="ARBA00022747"/>
    </source>
</evidence>
<accession>U7QGD5</accession>
<keyword evidence="7" id="KW-0238">DNA-binding</keyword>
<dbReference type="CDD" id="cd02440">
    <property type="entry name" value="AdoMet_MTases"/>
    <property type="match status" value="1"/>
</dbReference>
<dbReference type="EMBL" id="AUZM01000041">
    <property type="protein sequence ID" value="ERT06145.1"/>
    <property type="molecule type" value="Genomic_DNA"/>
</dbReference>
<reference evidence="10 11" key="1">
    <citation type="journal article" date="2013" name="Front. Microbiol.">
        <title>Comparative genomic analyses of the cyanobacterium, Lyngbya aestuarii BL J, a powerful hydrogen producer.</title>
        <authorList>
            <person name="Kothari A."/>
            <person name="Vaughn M."/>
            <person name="Garcia-Pichel F."/>
        </authorList>
    </citation>
    <scope>NUCLEOTIDE SEQUENCE [LARGE SCALE GENOMIC DNA]</scope>
    <source>
        <strain evidence="10 11">BL J</strain>
    </source>
</reference>
<organism evidence="10 11">
    <name type="scientific">Lyngbya aestuarii BL J</name>
    <dbReference type="NCBI Taxonomy" id="1348334"/>
    <lineage>
        <taxon>Bacteria</taxon>
        <taxon>Bacillati</taxon>
        <taxon>Cyanobacteriota</taxon>
        <taxon>Cyanophyceae</taxon>
        <taxon>Oscillatoriophycideae</taxon>
        <taxon>Oscillatoriales</taxon>
        <taxon>Microcoleaceae</taxon>
        <taxon>Lyngbya</taxon>
    </lineage>
</organism>